<dbReference type="GO" id="GO:0005975">
    <property type="term" value="P:carbohydrate metabolic process"/>
    <property type="evidence" value="ECO:0007669"/>
    <property type="project" value="UniProtKB-UniRule"/>
</dbReference>
<dbReference type="UniPathway" id="UPA00115">
    <property type="reaction ID" value="UER00409"/>
</dbReference>
<dbReference type="CDD" id="cd01400">
    <property type="entry name" value="6PGL"/>
    <property type="match status" value="1"/>
</dbReference>
<dbReference type="STRING" id="320771.Cflav_PD5135"/>
<sequence>MAYELLTFANDKELAEEVARRWLAELAKRDTSVIYTVALSGGRITKAFFNEIVKQNKTKPISFDGVYFFWADERCVPPTDPESNYAVAKELLFDPLGIPERQVHRIRGEERELLALSDAVSNICNAAKLNAAGQPMLDLVFLGMGEDGHVASLFPQEVEEERQKPEIYRSVRAVKPPPQRITLGYKAIGAAKDIWVLVSGAGKEKALAESISPNGETPLAKVLKLGNQAKIFSDVKPGR</sequence>
<dbReference type="PANTHER" id="PTHR11054:SF0">
    <property type="entry name" value="6-PHOSPHOGLUCONOLACTONASE"/>
    <property type="match status" value="1"/>
</dbReference>
<evidence type="ECO:0000256" key="7">
    <source>
        <dbReference type="RuleBase" id="RU365095"/>
    </source>
</evidence>
<comment type="pathway">
    <text evidence="3 7">Carbohydrate degradation; pentose phosphate pathway; D-ribulose 5-phosphate from D-glucose 6-phosphate (oxidative stage): step 2/3.</text>
</comment>
<dbReference type="InterPro" id="IPR006148">
    <property type="entry name" value="Glc/Gal-6P_isomerase"/>
</dbReference>
<evidence type="ECO:0000313" key="10">
    <source>
        <dbReference type="Proteomes" id="UP000003688"/>
    </source>
</evidence>
<comment type="similarity">
    <text evidence="4 7">Belongs to the glucosamine/galactosamine-6-phosphate isomerase family. 6-phosphogluconolactonase subfamily.</text>
</comment>
<dbReference type="OrthoDB" id="9810967at2"/>
<comment type="caution">
    <text evidence="9">The sequence shown here is derived from an EMBL/GenBank/DDBJ whole genome shotgun (WGS) entry which is preliminary data.</text>
</comment>
<dbReference type="EMBL" id="ABOX02000004">
    <property type="protein sequence ID" value="EEF62500.1"/>
    <property type="molecule type" value="Genomic_DNA"/>
</dbReference>
<evidence type="ECO:0000313" key="9">
    <source>
        <dbReference type="EMBL" id="EEF62500.1"/>
    </source>
</evidence>
<dbReference type="InterPro" id="IPR037171">
    <property type="entry name" value="NagB/RpiA_transferase-like"/>
</dbReference>
<dbReference type="InterPro" id="IPR005900">
    <property type="entry name" value="6-phosphogluconolactonase_DevB"/>
</dbReference>
<protein>
    <recommendedName>
        <fullName evidence="6 7">6-phosphogluconolactonase</fullName>
        <shortName evidence="7">6PGL</shortName>
        <ecNumber evidence="5 7">3.1.1.31</ecNumber>
    </recommendedName>
</protein>
<comment type="catalytic activity">
    <reaction evidence="1 7">
        <text>6-phospho-D-glucono-1,5-lactone + H2O = 6-phospho-D-gluconate + H(+)</text>
        <dbReference type="Rhea" id="RHEA:12556"/>
        <dbReference type="ChEBI" id="CHEBI:15377"/>
        <dbReference type="ChEBI" id="CHEBI:15378"/>
        <dbReference type="ChEBI" id="CHEBI:57955"/>
        <dbReference type="ChEBI" id="CHEBI:58759"/>
        <dbReference type="EC" id="3.1.1.31"/>
    </reaction>
</comment>
<dbReference type="SUPFAM" id="SSF100950">
    <property type="entry name" value="NagB/RpiA/CoA transferase-like"/>
    <property type="match status" value="1"/>
</dbReference>
<dbReference type="PANTHER" id="PTHR11054">
    <property type="entry name" value="6-PHOSPHOGLUCONOLACTONASE"/>
    <property type="match status" value="1"/>
</dbReference>
<dbReference type="Gene3D" id="3.40.50.1360">
    <property type="match status" value="1"/>
</dbReference>
<accession>B9XC32</accession>
<evidence type="ECO:0000256" key="4">
    <source>
        <dbReference type="ARBA" id="ARBA00010662"/>
    </source>
</evidence>
<evidence type="ECO:0000256" key="3">
    <source>
        <dbReference type="ARBA" id="ARBA00004961"/>
    </source>
</evidence>
<dbReference type="EC" id="3.1.1.31" evidence="5 7"/>
<evidence type="ECO:0000256" key="2">
    <source>
        <dbReference type="ARBA" id="ARBA00002681"/>
    </source>
</evidence>
<dbReference type="Pfam" id="PF01182">
    <property type="entry name" value="Glucosamine_iso"/>
    <property type="match status" value="1"/>
</dbReference>
<organism evidence="9 10">
    <name type="scientific">Pedosphaera parvula (strain Ellin514)</name>
    <dbReference type="NCBI Taxonomy" id="320771"/>
    <lineage>
        <taxon>Bacteria</taxon>
        <taxon>Pseudomonadati</taxon>
        <taxon>Verrucomicrobiota</taxon>
        <taxon>Pedosphaerae</taxon>
        <taxon>Pedosphaerales</taxon>
        <taxon>Pedosphaeraceae</taxon>
        <taxon>Pedosphaera</taxon>
    </lineage>
</organism>
<dbReference type="InterPro" id="IPR039104">
    <property type="entry name" value="6PGL"/>
</dbReference>
<evidence type="ECO:0000256" key="1">
    <source>
        <dbReference type="ARBA" id="ARBA00000832"/>
    </source>
</evidence>
<dbReference type="GO" id="GO:0017057">
    <property type="term" value="F:6-phosphogluconolactonase activity"/>
    <property type="evidence" value="ECO:0007669"/>
    <property type="project" value="UniProtKB-UniRule"/>
</dbReference>
<keyword evidence="7" id="KW-0378">Hydrolase</keyword>
<feature type="domain" description="Glucosamine/galactosamine-6-phosphate isomerase" evidence="8">
    <location>
        <begin position="11"/>
        <end position="223"/>
    </location>
</feature>
<dbReference type="Proteomes" id="UP000003688">
    <property type="component" value="Unassembled WGS sequence"/>
</dbReference>
<dbReference type="RefSeq" id="WP_007413380.1">
    <property type="nucleotide sequence ID" value="NZ_ABOX02000004.1"/>
</dbReference>
<keyword evidence="10" id="KW-1185">Reference proteome</keyword>
<evidence type="ECO:0000256" key="6">
    <source>
        <dbReference type="ARBA" id="ARBA00020337"/>
    </source>
</evidence>
<name>B9XC32_PEDPL</name>
<dbReference type="GO" id="GO:0006098">
    <property type="term" value="P:pentose-phosphate shunt"/>
    <property type="evidence" value="ECO:0007669"/>
    <property type="project" value="UniProtKB-UniPathway"/>
</dbReference>
<dbReference type="AlphaFoldDB" id="B9XC32"/>
<dbReference type="NCBIfam" id="TIGR01198">
    <property type="entry name" value="pgl"/>
    <property type="match status" value="1"/>
</dbReference>
<proteinExistence type="inferred from homology"/>
<evidence type="ECO:0000259" key="8">
    <source>
        <dbReference type="Pfam" id="PF01182"/>
    </source>
</evidence>
<evidence type="ECO:0000256" key="5">
    <source>
        <dbReference type="ARBA" id="ARBA00013198"/>
    </source>
</evidence>
<gene>
    <name evidence="7" type="primary">pgl</name>
    <name evidence="9" type="ORF">Cflav_PD5135</name>
</gene>
<reference evidence="9 10" key="1">
    <citation type="journal article" date="2011" name="J. Bacteriol.">
        <title>Genome sequence of 'Pedosphaera parvula' Ellin514, an aerobic Verrucomicrobial isolate from pasture soil.</title>
        <authorList>
            <person name="Kant R."/>
            <person name="van Passel M.W."/>
            <person name="Sangwan P."/>
            <person name="Palva A."/>
            <person name="Lucas S."/>
            <person name="Copeland A."/>
            <person name="Lapidus A."/>
            <person name="Glavina Del Rio T."/>
            <person name="Dalin E."/>
            <person name="Tice H."/>
            <person name="Bruce D."/>
            <person name="Goodwin L."/>
            <person name="Pitluck S."/>
            <person name="Chertkov O."/>
            <person name="Larimer F.W."/>
            <person name="Land M.L."/>
            <person name="Hauser L."/>
            <person name="Brettin T.S."/>
            <person name="Detter J.C."/>
            <person name="Han S."/>
            <person name="de Vos W.M."/>
            <person name="Janssen P.H."/>
            <person name="Smidt H."/>
        </authorList>
    </citation>
    <scope>NUCLEOTIDE SEQUENCE [LARGE SCALE GENOMIC DNA]</scope>
    <source>
        <strain evidence="9 10">Ellin514</strain>
    </source>
</reference>
<comment type="function">
    <text evidence="2 7">Hydrolysis of 6-phosphogluconolactone to 6-phosphogluconate.</text>
</comment>